<name>A0A0U5FSR3_ASPCI</name>
<proteinExistence type="predicted"/>
<feature type="region of interest" description="Disordered" evidence="1">
    <location>
        <begin position="287"/>
        <end position="320"/>
    </location>
</feature>
<evidence type="ECO:0000313" key="3">
    <source>
        <dbReference type="Proteomes" id="UP000054771"/>
    </source>
</evidence>
<keyword evidence="3" id="KW-1185">Reference proteome</keyword>
<evidence type="ECO:0000313" key="2">
    <source>
        <dbReference type="EMBL" id="CEL02544.1"/>
    </source>
</evidence>
<feature type="compositionally biased region" description="Low complexity" evidence="1">
    <location>
        <begin position="219"/>
        <end position="234"/>
    </location>
</feature>
<feature type="compositionally biased region" description="Basic and acidic residues" evidence="1">
    <location>
        <begin position="189"/>
        <end position="200"/>
    </location>
</feature>
<feature type="compositionally biased region" description="Gly residues" evidence="1">
    <location>
        <begin position="143"/>
        <end position="154"/>
    </location>
</feature>
<accession>A0A0U5FSR3</accession>
<dbReference type="STRING" id="454130.A0A0U5FSR3"/>
<gene>
    <name evidence="2" type="ORF">ASPCAL03713</name>
</gene>
<feature type="compositionally biased region" description="Polar residues" evidence="1">
    <location>
        <begin position="208"/>
        <end position="218"/>
    </location>
</feature>
<dbReference type="EMBL" id="CDMC01000003">
    <property type="protein sequence ID" value="CEL02544.1"/>
    <property type="molecule type" value="Genomic_DNA"/>
</dbReference>
<organism evidence="2 3">
    <name type="scientific">Aspergillus calidoustus</name>
    <dbReference type="NCBI Taxonomy" id="454130"/>
    <lineage>
        <taxon>Eukaryota</taxon>
        <taxon>Fungi</taxon>
        <taxon>Dikarya</taxon>
        <taxon>Ascomycota</taxon>
        <taxon>Pezizomycotina</taxon>
        <taxon>Eurotiomycetes</taxon>
        <taxon>Eurotiomycetidae</taxon>
        <taxon>Eurotiales</taxon>
        <taxon>Aspergillaceae</taxon>
        <taxon>Aspergillus</taxon>
        <taxon>Aspergillus subgen. Nidulantes</taxon>
    </lineage>
</organism>
<dbReference type="OrthoDB" id="4510249at2759"/>
<reference evidence="3" key="1">
    <citation type="journal article" date="2016" name="Genome Announc.">
        <title>Draft genome sequences of fungus Aspergillus calidoustus.</title>
        <authorList>
            <person name="Horn F."/>
            <person name="Linde J."/>
            <person name="Mattern D.J."/>
            <person name="Walther G."/>
            <person name="Guthke R."/>
            <person name="Scherlach K."/>
            <person name="Martin K."/>
            <person name="Brakhage A.A."/>
            <person name="Petzke L."/>
            <person name="Valiante V."/>
        </authorList>
    </citation>
    <scope>NUCLEOTIDE SEQUENCE [LARGE SCALE GENOMIC DNA]</scope>
    <source>
        <strain evidence="3">SF006504</strain>
    </source>
</reference>
<dbReference type="Proteomes" id="UP000054771">
    <property type="component" value="Unassembled WGS sequence"/>
</dbReference>
<dbReference type="Pfam" id="PF12311">
    <property type="entry name" value="DUF3632"/>
    <property type="match status" value="1"/>
</dbReference>
<sequence>MRYLFPVLHEIDSYYLTDNSNRFQPTKTPSMDTNTRISDTIPQYLADKLSLEEAIQRVTTHTTSKKDLLLSILSEAKSLPREIDTHPTSPTPDRPSPAQERLLDFVRALQNPGQVGGRRGGSAGSGAGTDGRGYGIDLDAGEGAFGPGRGGGKGNGEDAAEEEEEEYKLVKDIIRASFPSFPPPPTTTKEGRQDLVTEQRQRRRQSASDESLSTSPFESTPASASKPASSLGTTTHHRRSSSTSGPARQFNNLISFLAFLTKENLLLSPGVGERIAIEMVRDTLSQHGGSIRSHSQAHSSTGPGRYEAGSGESKSTPWFGDAGSESISAVALWMIIMGEELFARVHEQEKQEELQRSRAGTRTGAGRGGIVDEWETWMARLQYLSLREDLNVEAREAAAEGAAVMRRV</sequence>
<dbReference type="InterPro" id="IPR022085">
    <property type="entry name" value="OpdG"/>
</dbReference>
<protein>
    <submittedName>
        <fullName evidence="2">Uncharacterized protein</fullName>
    </submittedName>
</protein>
<evidence type="ECO:0000256" key="1">
    <source>
        <dbReference type="SAM" id="MobiDB-lite"/>
    </source>
</evidence>
<dbReference type="AlphaFoldDB" id="A0A0U5FSR3"/>
<feature type="compositionally biased region" description="Gly residues" evidence="1">
    <location>
        <begin position="114"/>
        <end position="134"/>
    </location>
</feature>
<feature type="compositionally biased region" description="Polar residues" evidence="1">
    <location>
        <begin position="287"/>
        <end position="302"/>
    </location>
</feature>
<feature type="region of interest" description="Disordered" evidence="1">
    <location>
        <begin position="111"/>
        <end position="247"/>
    </location>
</feature>